<protein>
    <submittedName>
        <fullName evidence="2">Uncharacterized protein</fullName>
    </submittedName>
</protein>
<sequence>MHKLLLAAIKADLRAHLVDSQKSGLLESEEPLQINDTSAFEAELKKELFQAQQVTRDVRPCLPNALQPQYDQDQNENHYLNITNCNSYMEADSSFDQEAPEDKHTDEEQTDHDEDLDA</sequence>
<proteinExistence type="predicted"/>
<reference evidence="2 3" key="1">
    <citation type="journal article" date="2018" name="Nat. Ecol. Evol.">
        <title>Pezizomycetes genomes reveal the molecular basis of ectomycorrhizal truffle lifestyle.</title>
        <authorList>
            <person name="Murat C."/>
            <person name="Payen T."/>
            <person name="Noel B."/>
            <person name="Kuo A."/>
            <person name="Morin E."/>
            <person name="Chen J."/>
            <person name="Kohler A."/>
            <person name="Krizsan K."/>
            <person name="Balestrini R."/>
            <person name="Da Silva C."/>
            <person name="Montanini B."/>
            <person name="Hainaut M."/>
            <person name="Levati E."/>
            <person name="Barry K.W."/>
            <person name="Belfiori B."/>
            <person name="Cichocki N."/>
            <person name="Clum A."/>
            <person name="Dockter R.B."/>
            <person name="Fauchery L."/>
            <person name="Guy J."/>
            <person name="Iotti M."/>
            <person name="Le Tacon F."/>
            <person name="Lindquist E.A."/>
            <person name="Lipzen A."/>
            <person name="Malagnac F."/>
            <person name="Mello A."/>
            <person name="Molinier V."/>
            <person name="Miyauchi S."/>
            <person name="Poulain J."/>
            <person name="Riccioni C."/>
            <person name="Rubini A."/>
            <person name="Sitrit Y."/>
            <person name="Splivallo R."/>
            <person name="Traeger S."/>
            <person name="Wang M."/>
            <person name="Zifcakova L."/>
            <person name="Wipf D."/>
            <person name="Zambonelli A."/>
            <person name="Paolocci F."/>
            <person name="Nowrousian M."/>
            <person name="Ottonello S."/>
            <person name="Baldrian P."/>
            <person name="Spatafora J.W."/>
            <person name="Henrissat B."/>
            <person name="Nagy L.G."/>
            <person name="Aury J.M."/>
            <person name="Wincker P."/>
            <person name="Grigoriev I.V."/>
            <person name="Bonfante P."/>
            <person name="Martin F.M."/>
        </authorList>
    </citation>
    <scope>NUCLEOTIDE SEQUENCE [LARGE SCALE GENOMIC DNA]</scope>
    <source>
        <strain evidence="2 3">ATCC MYA-4762</strain>
    </source>
</reference>
<feature type="compositionally biased region" description="Acidic residues" evidence="1">
    <location>
        <begin position="108"/>
        <end position="118"/>
    </location>
</feature>
<dbReference type="Proteomes" id="UP000267821">
    <property type="component" value="Unassembled WGS sequence"/>
</dbReference>
<dbReference type="InParanoid" id="A0A3N4L9V3"/>
<accession>A0A3N4L9V3</accession>
<evidence type="ECO:0000313" key="2">
    <source>
        <dbReference type="EMBL" id="RPB19633.1"/>
    </source>
</evidence>
<name>A0A3N4L9V3_9PEZI</name>
<feature type="region of interest" description="Disordered" evidence="1">
    <location>
        <begin position="89"/>
        <end position="118"/>
    </location>
</feature>
<organism evidence="2 3">
    <name type="scientific">Terfezia boudieri ATCC MYA-4762</name>
    <dbReference type="NCBI Taxonomy" id="1051890"/>
    <lineage>
        <taxon>Eukaryota</taxon>
        <taxon>Fungi</taxon>
        <taxon>Dikarya</taxon>
        <taxon>Ascomycota</taxon>
        <taxon>Pezizomycotina</taxon>
        <taxon>Pezizomycetes</taxon>
        <taxon>Pezizales</taxon>
        <taxon>Pezizaceae</taxon>
        <taxon>Terfezia</taxon>
    </lineage>
</organism>
<dbReference type="AlphaFoldDB" id="A0A3N4L9V3"/>
<evidence type="ECO:0000313" key="3">
    <source>
        <dbReference type="Proteomes" id="UP000267821"/>
    </source>
</evidence>
<dbReference type="EMBL" id="ML121586">
    <property type="protein sequence ID" value="RPB19633.1"/>
    <property type="molecule type" value="Genomic_DNA"/>
</dbReference>
<gene>
    <name evidence="2" type="ORF">L211DRAFT_853016</name>
</gene>
<keyword evidence="3" id="KW-1185">Reference proteome</keyword>
<evidence type="ECO:0000256" key="1">
    <source>
        <dbReference type="SAM" id="MobiDB-lite"/>
    </source>
</evidence>